<reference evidence="2" key="1">
    <citation type="submission" date="2020-02" db="EMBL/GenBank/DDBJ databases">
        <authorList>
            <person name="Meier V. D."/>
        </authorList>
    </citation>
    <scope>NUCLEOTIDE SEQUENCE</scope>
    <source>
        <strain evidence="2">AVDCRST_MAG82</strain>
    </source>
</reference>
<evidence type="ECO:0000313" key="2">
    <source>
        <dbReference type="EMBL" id="CAA9416504.1"/>
    </source>
</evidence>
<proteinExistence type="predicted"/>
<organism evidence="2">
    <name type="scientific">uncultured Rubrobacteraceae bacterium</name>
    <dbReference type="NCBI Taxonomy" id="349277"/>
    <lineage>
        <taxon>Bacteria</taxon>
        <taxon>Bacillati</taxon>
        <taxon>Actinomycetota</taxon>
        <taxon>Rubrobacteria</taxon>
        <taxon>Rubrobacterales</taxon>
        <taxon>Rubrobacteraceae</taxon>
        <taxon>environmental samples</taxon>
    </lineage>
</organism>
<evidence type="ECO:0000256" key="1">
    <source>
        <dbReference type="SAM" id="MobiDB-lite"/>
    </source>
</evidence>
<protein>
    <submittedName>
        <fullName evidence="2">Dihydrofolate reductase</fullName>
        <ecNumber evidence="2">1.5.1.3</ecNumber>
    </submittedName>
</protein>
<feature type="region of interest" description="Disordered" evidence="1">
    <location>
        <begin position="1"/>
        <end position="21"/>
    </location>
</feature>
<dbReference type="GO" id="GO:0004146">
    <property type="term" value="F:dihydrofolate reductase activity"/>
    <property type="evidence" value="ECO:0007669"/>
    <property type="project" value="UniProtKB-EC"/>
</dbReference>
<gene>
    <name evidence="2" type="ORF">AVDCRST_MAG82-1142</name>
</gene>
<sequence>CRGEREASFPGRERRECSSTRRYEDVRFGRRRPFLPAGRKL</sequence>
<dbReference type="EC" id="1.5.1.3" evidence="2"/>
<name>A0A6J4PLN4_9ACTN</name>
<dbReference type="EMBL" id="CADCVA010000157">
    <property type="protein sequence ID" value="CAA9416504.1"/>
    <property type="molecule type" value="Genomic_DNA"/>
</dbReference>
<feature type="non-terminal residue" evidence="2">
    <location>
        <position position="1"/>
    </location>
</feature>
<keyword evidence="2" id="KW-0560">Oxidoreductase</keyword>
<dbReference type="AlphaFoldDB" id="A0A6J4PLN4"/>
<feature type="non-terminal residue" evidence="2">
    <location>
        <position position="41"/>
    </location>
</feature>
<accession>A0A6J4PLN4</accession>